<dbReference type="GeneID" id="64187833"/>
<reference evidence="6" key="1">
    <citation type="submission" date="2023-05" db="EMBL/GenBank/DDBJ databases">
        <title>Metabolic capabilities are highly conserved among human nasal-associated Corynebacterium species in pangenomic analyses.</title>
        <authorList>
            <person name="Tran T.H."/>
            <person name="Roberts A.Q."/>
            <person name="Escapa I.F."/>
            <person name="Gao W."/>
            <person name="Conlan S."/>
            <person name="Kong H."/>
            <person name="Segre J.A."/>
            <person name="Kelly M.S."/>
            <person name="Lemon K.P."/>
        </authorList>
    </citation>
    <scope>NUCLEOTIDE SEQUENCE</scope>
    <source>
        <strain evidence="6">KPL2654</strain>
    </source>
</reference>
<dbReference type="InterPro" id="IPR017871">
    <property type="entry name" value="ABC_transporter-like_CS"/>
</dbReference>
<dbReference type="InterPro" id="IPR003593">
    <property type="entry name" value="AAA+_ATPase"/>
</dbReference>
<gene>
    <name evidence="6" type="ORF">QPX54_04760</name>
</gene>
<protein>
    <recommendedName>
        <fullName evidence="4">ABC-type quaternary amine transporter</fullName>
        <ecNumber evidence="4">7.6.2.9</ecNumber>
    </recommendedName>
</protein>
<dbReference type="Proteomes" id="UP001226160">
    <property type="component" value="Unassembled WGS sequence"/>
</dbReference>
<feature type="domain" description="ABC transporter" evidence="5">
    <location>
        <begin position="13"/>
        <end position="245"/>
    </location>
</feature>
<dbReference type="SUPFAM" id="SSF52540">
    <property type="entry name" value="P-loop containing nucleoside triphosphate hydrolases"/>
    <property type="match status" value="1"/>
</dbReference>
<dbReference type="Pfam" id="PF08402">
    <property type="entry name" value="TOBE_2"/>
    <property type="match status" value="1"/>
</dbReference>
<name>A0AAP4BTV5_9CORY</name>
<proteinExistence type="predicted"/>
<keyword evidence="2" id="KW-0547">Nucleotide-binding</keyword>
<dbReference type="EC" id="7.6.2.9" evidence="4"/>
<comment type="caution">
    <text evidence="6">The sequence shown here is derived from an EMBL/GenBank/DDBJ whole genome shotgun (WGS) entry which is preliminary data.</text>
</comment>
<dbReference type="InterPro" id="IPR008995">
    <property type="entry name" value="Mo/tungstate-bd_C_term_dom"/>
</dbReference>
<dbReference type="PANTHER" id="PTHR42781:SF4">
    <property type="entry name" value="SPERMIDINE_PUTRESCINE IMPORT ATP-BINDING PROTEIN POTA"/>
    <property type="match status" value="1"/>
</dbReference>
<keyword evidence="1" id="KW-0813">Transport</keyword>
<evidence type="ECO:0000256" key="3">
    <source>
        <dbReference type="ARBA" id="ARBA00022840"/>
    </source>
</evidence>
<dbReference type="SUPFAM" id="SSF50331">
    <property type="entry name" value="MOP-like"/>
    <property type="match status" value="1"/>
</dbReference>
<dbReference type="InterPro" id="IPR013611">
    <property type="entry name" value="Transp-assoc_OB_typ2"/>
</dbReference>
<dbReference type="Pfam" id="PF00005">
    <property type="entry name" value="ABC_tran"/>
    <property type="match status" value="1"/>
</dbReference>
<organism evidence="6 7">
    <name type="scientific">Corynebacterium propinquum</name>
    <dbReference type="NCBI Taxonomy" id="43769"/>
    <lineage>
        <taxon>Bacteria</taxon>
        <taxon>Bacillati</taxon>
        <taxon>Actinomycetota</taxon>
        <taxon>Actinomycetes</taxon>
        <taxon>Mycobacteriales</taxon>
        <taxon>Corynebacteriaceae</taxon>
        <taxon>Corynebacterium</taxon>
    </lineage>
</organism>
<dbReference type="InterPro" id="IPR003439">
    <property type="entry name" value="ABC_transporter-like_ATP-bd"/>
</dbReference>
<dbReference type="PROSITE" id="PS00211">
    <property type="entry name" value="ABC_TRANSPORTER_1"/>
    <property type="match status" value="1"/>
</dbReference>
<dbReference type="PROSITE" id="PS50893">
    <property type="entry name" value="ABC_TRANSPORTER_2"/>
    <property type="match status" value="1"/>
</dbReference>
<dbReference type="GO" id="GO:0043190">
    <property type="term" value="C:ATP-binding cassette (ABC) transporter complex"/>
    <property type="evidence" value="ECO:0007669"/>
    <property type="project" value="InterPro"/>
</dbReference>
<evidence type="ECO:0000313" key="7">
    <source>
        <dbReference type="Proteomes" id="UP001226160"/>
    </source>
</evidence>
<dbReference type="PANTHER" id="PTHR42781">
    <property type="entry name" value="SPERMIDINE/PUTRESCINE IMPORT ATP-BINDING PROTEIN POTA"/>
    <property type="match status" value="1"/>
</dbReference>
<accession>A0AAP4BTV5</accession>
<evidence type="ECO:0000256" key="4">
    <source>
        <dbReference type="ARBA" id="ARBA00066388"/>
    </source>
</evidence>
<dbReference type="RefSeq" id="WP_018121390.1">
    <property type="nucleotide sequence ID" value="NZ_CABIYR010000008.1"/>
</dbReference>
<keyword evidence="3 6" id="KW-0067">ATP-binding</keyword>
<evidence type="ECO:0000256" key="2">
    <source>
        <dbReference type="ARBA" id="ARBA00022741"/>
    </source>
</evidence>
<dbReference type="GO" id="GO:0005524">
    <property type="term" value="F:ATP binding"/>
    <property type="evidence" value="ECO:0007669"/>
    <property type="project" value="UniProtKB-KW"/>
</dbReference>
<dbReference type="Gene3D" id="3.40.50.300">
    <property type="entry name" value="P-loop containing nucleotide triphosphate hydrolases"/>
    <property type="match status" value="1"/>
</dbReference>
<dbReference type="AlphaFoldDB" id="A0AAP4BTV5"/>
<dbReference type="EMBL" id="JASNVP010000004">
    <property type="protein sequence ID" value="MDK4325828.1"/>
    <property type="molecule type" value="Genomic_DNA"/>
</dbReference>
<dbReference type="FunFam" id="3.40.50.300:FF:000425">
    <property type="entry name" value="Probable ABC transporter, ATP-binding subunit"/>
    <property type="match status" value="1"/>
</dbReference>
<sequence length="356" mass="38479">MASFSTSTEPLSVSFRGINKSYTAGGPLVLRDLDLDIEAGELLTVLGPSGCGKTTTLRILAGFENPNSGDVLVGGNSIVSTPASKRNMGMVFQSYSLFPNLSVAENIEYGLRIRKRDKAASRKRCEELLEMCGLPDYGDRRPEQLSGGQQQRVALARALAIEPQVLLLDEPLSALDATVRAQLRDEIRNVQQTMGTTTMFITHDQAEALVMADRVAVLNGGVVEQHAAPKQLYSRPETPFVARFVGSINEFSVPASWQPADNIPVNLPAAQADDVVFVRPEALRLVADENSSARVTNHAYLGDHIRVTVEHDNARTGSWTVQVSSREAGEVPVGSRVSVSLIDDIALRLPASETGE</sequence>
<evidence type="ECO:0000313" key="6">
    <source>
        <dbReference type="EMBL" id="MDK4325828.1"/>
    </source>
</evidence>
<dbReference type="SMART" id="SM00382">
    <property type="entry name" value="AAA"/>
    <property type="match status" value="1"/>
</dbReference>
<dbReference type="InterPro" id="IPR050093">
    <property type="entry name" value="ABC_SmlMolc_Importer"/>
</dbReference>
<evidence type="ECO:0000259" key="5">
    <source>
        <dbReference type="PROSITE" id="PS50893"/>
    </source>
</evidence>
<dbReference type="GO" id="GO:0015418">
    <property type="term" value="F:ABC-type quaternary ammonium compound transporting activity"/>
    <property type="evidence" value="ECO:0007669"/>
    <property type="project" value="UniProtKB-EC"/>
</dbReference>
<dbReference type="GO" id="GO:0016887">
    <property type="term" value="F:ATP hydrolysis activity"/>
    <property type="evidence" value="ECO:0007669"/>
    <property type="project" value="InterPro"/>
</dbReference>
<dbReference type="InterPro" id="IPR027417">
    <property type="entry name" value="P-loop_NTPase"/>
</dbReference>
<evidence type="ECO:0000256" key="1">
    <source>
        <dbReference type="ARBA" id="ARBA00022448"/>
    </source>
</evidence>